<sequence length="117" mass="12833">MGIVTSKNFKARLNSGHYYGMLLENGFLVARESVPSALTLEISQEGVLFQGNLVAHAKSDGTFHFTHGAADASGRWSIKGLLLEFQSKYIFYLCIDGKISHYQSNDGCPTQMTIVGQ</sequence>
<dbReference type="AlphaFoldDB" id="A0A1U7LPM7"/>
<keyword evidence="2" id="KW-1185">Reference proteome</keyword>
<evidence type="ECO:0000313" key="2">
    <source>
        <dbReference type="Proteomes" id="UP000186594"/>
    </source>
</evidence>
<protein>
    <submittedName>
        <fullName evidence="1">Uncharacterized protein</fullName>
    </submittedName>
</protein>
<accession>A0A1U7LPM7</accession>
<name>A0A1U7LPM7_NEOID</name>
<proteinExistence type="predicted"/>
<organism evidence="1 2">
    <name type="scientific">Neolecta irregularis (strain DAH-3)</name>
    <dbReference type="NCBI Taxonomy" id="1198029"/>
    <lineage>
        <taxon>Eukaryota</taxon>
        <taxon>Fungi</taxon>
        <taxon>Dikarya</taxon>
        <taxon>Ascomycota</taxon>
        <taxon>Taphrinomycotina</taxon>
        <taxon>Neolectales</taxon>
        <taxon>Neolectaceae</taxon>
        <taxon>Neolecta</taxon>
    </lineage>
</organism>
<dbReference type="Proteomes" id="UP000186594">
    <property type="component" value="Unassembled WGS sequence"/>
</dbReference>
<evidence type="ECO:0000313" key="1">
    <source>
        <dbReference type="EMBL" id="OLL24607.1"/>
    </source>
</evidence>
<dbReference type="EMBL" id="LXFE01000714">
    <property type="protein sequence ID" value="OLL24607.1"/>
    <property type="molecule type" value="Genomic_DNA"/>
</dbReference>
<reference evidence="1 2" key="1">
    <citation type="submission" date="2016-04" db="EMBL/GenBank/DDBJ databases">
        <title>Evolutionary innovation and constraint leading to complex multicellularity in the Ascomycota.</title>
        <authorList>
            <person name="Cisse O."/>
            <person name="Nguyen A."/>
            <person name="Hewitt D.A."/>
            <person name="Jedd G."/>
            <person name="Stajich J.E."/>
        </authorList>
    </citation>
    <scope>NUCLEOTIDE SEQUENCE [LARGE SCALE GENOMIC DNA]</scope>
    <source>
        <strain evidence="1 2">DAH-3</strain>
    </source>
</reference>
<gene>
    <name evidence="1" type="ORF">NEOLI_002059</name>
</gene>
<comment type="caution">
    <text evidence="1">The sequence shown here is derived from an EMBL/GenBank/DDBJ whole genome shotgun (WGS) entry which is preliminary data.</text>
</comment>